<sequence length="87" mass="9495">MGTILSLIGRFPCSPASLNPSYLDSSCAGAATETLIWFRPICIRMSGGQQRMATDVPEQKSFINLNYQVLFLEALLQQGQTVSIKGL</sequence>
<dbReference type="AlphaFoldDB" id="A0A8X6SDJ1"/>
<accession>A0A8X6SDJ1</accession>
<comment type="caution">
    <text evidence="1">The sequence shown here is derived from an EMBL/GenBank/DDBJ whole genome shotgun (WGS) entry which is preliminary data.</text>
</comment>
<gene>
    <name evidence="1" type="ORF">TNCV_2629251</name>
</gene>
<name>A0A8X6SDJ1_TRICX</name>
<dbReference type="Proteomes" id="UP000887159">
    <property type="component" value="Unassembled WGS sequence"/>
</dbReference>
<reference evidence="1" key="1">
    <citation type="submission" date="2020-08" db="EMBL/GenBank/DDBJ databases">
        <title>Multicomponent nature underlies the extraordinary mechanical properties of spider dragline silk.</title>
        <authorList>
            <person name="Kono N."/>
            <person name="Nakamura H."/>
            <person name="Mori M."/>
            <person name="Yoshida Y."/>
            <person name="Ohtoshi R."/>
            <person name="Malay A.D."/>
            <person name="Moran D.A.P."/>
            <person name="Tomita M."/>
            <person name="Numata K."/>
            <person name="Arakawa K."/>
        </authorList>
    </citation>
    <scope>NUCLEOTIDE SEQUENCE</scope>
</reference>
<dbReference type="EMBL" id="BMAU01021296">
    <property type="protein sequence ID" value="GFY10246.1"/>
    <property type="molecule type" value="Genomic_DNA"/>
</dbReference>
<organism evidence="1 2">
    <name type="scientific">Trichonephila clavipes</name>
    <name type="common">Golden silk orbweaver</name>
    <name type="synonym">Nephila clavipes</name>
    <dbReference type="NCBI Taxonomy" id="2585209"/>
    <lineage>
        <taxon>Eukaryota</taxon>
        <taxon>Metazoa</taxon>
        <taxon>Ecdysozoa</taxon>
        <taxon>Arthropoda</taxon>
        <taxon>Chelicerata</taxon>
        <taxon>Arachnida</taxon>
        <taxon>Araneae</taxon>
        <taxon>Araneomorphae</taxon>
        <taxon>Entelegynae</taxon>
        <taxon>Araneoidea</taxon>
        <taxon>Nephilidae</taxon>
        <taxon>Trichonephila</taxon>
    </lineage>
</organism>
<evidence type="ECO:0000313" key="1">
    <source>
        <dbReference type="EMBL" id="GFY10246.1"/>
    </source>
</evidence>
<protein>
    <submittedName>
        <fullName evidence="1">Uncharacterized protein</fullName>
    </submittedName>
</protein>
<proteinExistence type="predicted"/>
<keyword evidence="2" id="KW-1185">Reference proteome</keyword>
<evidence type="ECO:0000313" key="2">
    <source>
        <dbReference type="Proteomes" id="UP000887159"/>
    </source>
</evidence>